<comment type="caution">
    <text evidence="1">The sequence shown here is derived from an EMBL/GenBank/DDBJ whole genome shotgun (WGS) entry which is preliminary data.</text>
</comment>
<protein>
    <submittedName>
        <fullName evidence="1">Uncharacterized protein</fullName>
    </submittedName>
</protein>
<accession>A0AAD2CQ82</accession>
<dbReference type="AlphaFoldDB" id="A0AAD2CQ82"/>
<dbReference type="EMBL" id="CAKOGP040000791">
    <property type="protein sequence ID" value="CAJ1939452.1"/>
    <property type="molecule type" value="Genomic_DNA"/>
</dbReference>
<evidence type="ECO:0000313" key="2">
    <source>
        <dbReference type="Proteomes" id="UP001295423"/>
    </source>
</evidence>
<dbReference type="Proteomes" id="UP001295423">
    <property type="component" value="Unassembled WGS sequence"/>
</dbReference>
<keyword evidence="2" id="KW-1185">Reference proteome</keyword>
<name>A0AAD2CQ82_9STRA</name>
<sequence length="271" mass="30310">MSDGSNTAGDSTMYILGIPDSALVPIDDETYPSIYWKSFQSGDEFWLTAAIDVPSCSIISTGTGPPTVYAQLESSQEAFLYDPRVILQENTLDNPILDGGRSLVLETNCIANCANAPRTFLNEDHCVLSTAETACQASEVLEIEIELSEEFIKVSNEITGRYIYAVDNLPINDESYRDTDNQLQYYNEPPRNPSRWMLVDASICQNPNYRTVGLRTQTVFGNLLQRSSSSADSWLEDVLFFRGLFCDEDDNDKRSLGLIRDGDGHCWQHVN</sequence>
<evidence type="ECO:0000313" key="1">
    <source>
        <dbReference type="EMBL" id="CAJ1939452.1"/>
    </source>
</evidence>
<gene>
    <name evidence="1" type="ORF">CYCCA115_LOCUS6597</name>
</gene>
<reference evidence="1" key="1">
    <citation type="submission" date="2023-08" db="EMBL/GenBank/DDBJ databases">
        <authorList>
            <person name="Audoor S."/>
            <person name="Bilcke G."/>
        </authorList>
    </citation>
    <scope>NUCLEOTIDE SEQUENCE</scope>
</reference>
<organism evidence="1 2">
    <name type="scientific">Cylindrotheca closterium</name>
    <dbReference type="NCBI Taxonomy" id="2856"/>
    <lineage>
        <taxon>Eukaryota</taxon>
        <taxon>Sar</taxon>
        <taxon>Stramenopiles</taxon>
        <taxon>Ochrophyta</taxon>
        <taxon>Bacillariophyta</taxon>
        <taxon>Bacillariophyceae</taxon>
        <taxon>Bacillariophycidae</taxon>
        <taxon>Bacillariales</taxon>
        <taxon>Bacillariaceae</taxon>
        <taxon>Cylindrotheca</taxon>
    </lineage>
</organism>
<proteinExistence type="predicted"/>